<comment type="caution">
    <text evidence="1">The sequence shown here is derived from an EMBL/GenBank/DDBJ whole genome shotgun (WGS) entry which is preliminary data.</text>
</comment>
<dbReference type="Proteomes" id="UP000019402">
    <property type="component" value="Unassembled WGS sequence"/>
</dbReference>
<name>W7XUI4_9BACT</name>
<evidence type="ECO:0008006" key="3">
    <source>
        <dbReference type="Google" id="ProtNLM"/>
    </source>
</evidence>
<accession>W7XUI4</accession>
<dbReference type="Pfam" id="PF13585">
    <property type="entry name" value="CHU_C"/>
    <property type="match status" value="1"/>
</dbReference>
<reference evidence="1 2" key="1">
    <citation type="journal article" date="2014" name="Genome Announc.">
        <title>Draft Genome Sequence of Cytophaga fermentans JCM 21142T, a Facultative Anaerobe Isolated from Marine Mud.</title>
        <authorList>
            <person name="Starns D."/>
            <person name="Oshima K."/>
            <person name="Suda W."/>
            <person name="Iino T."/>
            <person name="Yuki M."/>
            <person name="Inoue J."/>
            <person name="Kitamura K."/>
            <person name="Iida T."/>
            <person name="Darby A."/>
            <person name="Hattori M."/>
            <person name="Ohkuma M."/>
        </authorList>
    </citation>
    <scope>NUCLEOTIDE SEQUENCE [LARGE SCALE GENOMIC DNA]</scope>
    <source>
        <strain evidence="1 2">JCM 21142</strain>
    </source>
</reference>
<dbReference type="AlphaFoldDB" id="W7XUI4"/>
<dbReference type="EMBL" id="BAMD01000002">
    <property type="protein sequence ID" value="GAF01670.1"/>
    <property type="molecule type" value="Genomic_DNA"/>
</dbReference>
<evidence type="ECO:0000313" key="1">
    <source>
        <dbReference type="EMBL" id="GAF01670.1"/>
    </source>
</evidence>
<keyword evidence="2" id="KW-1185">Reference proteome</keyword>
<sequence>MASDVDFADNTQANTVATISFEEGEIEKTASLQWTETVTTTEGFECSDSDEVQIKFIKKPTLAINSTMNQEICEDKTTTIDLTLKGHSPFNLTYEIDGNKKTIPLTSTGTNLTFQRPELSLENNTINFSEIEDNYGCITNIDLSQDVWVYEMPTANAGPDIDTCGLSVDLLAVQQYEDSKWLYSQGTFDDIRNPHAQFTANNTGTLDLIWKETNGSCTDTDTVKVSFFGTPYPVKEVTDTVIYASKYIILPADSLQVGTGQWSIIEPAVSGAIFEDASLYRSKFYNFNTGEYYHLQWKATLASAPEACREKTHNVYIKTNSLLAPTGISPNDDGANDVLKIMGAENIPNNKLSIFDKNGKQVISITNYGAWDQSKGEFKRWPDKKLGMKFQSREYIFMYLKEMASPQSKTISQSNTRFTQATQ</sequence>
<evidence type="ECO:0000313" key="2">
    <source>
        <dbReference type="Proteomes" id="UP000019402"/>
    </source>
</evidence>
<gene>
    <name evidence="1" type="ORF">JCM21142_284</name>
</gene>
<dbReference type="STRING" id="869213.GCA_000517085_03214"/>
<organism evidence="1 2">
    <name type="scientific">Saccharicrinis fermentans DSM 9555 = JCM 21142</name>
    <dbReference type="NCBI Taxonomy" id="869213"/>
    <lineage>
        <taxon>Bacteria</taxon>
        <taxon>Pseudomonadati</taxon>
        <taxon>Bacteroidota</taxon>
        <taxon>Bacteroidia</taxon>
        <taxon>Marinilabiliales</taxon>
        <taxon>Marinilabiliaceae</taxon>
        <taxon>Saccharicrinis</taxon>
    </lineage>
</organism>
<protein>
    <recommendedName>
        <fullName evidence="3">Gliding motility-associated C-terminal domain-containing protein</fullName>
    </recommendedName>
</protein>
<proteinExistence type="predicted"/>